<comment type="subcellular location">
    <subcellularLocation>
        <location evidence="1">Cell membrane</location>
        <topology evidence="1">Single-pass membrane protein</topology>
    </subcellularLocation>
</comment>
<dbReference type="OrthoDB" id="9815217at2"/>
<evidence type="ECO:0000256" key="5">
    <source>
        <dbReference type="ARBA" id="ARBA00022989"/>
    </source>
</evidence>
<dbReference type="Gene3D" id="3.30.1330.60">
    <property type="entry name" value="OmpA-like domain"/>
    <property type="match status" value="1"/>
</dbReference>
<dbReference type="Pfam" id="PF13677">
    <property type="entry name" value="MotB_plug"/>
    <property type="match status" value="1"/>
</dbReference>
<evidence type="ECO:0000256" key="4">
    <source>
        <dbReference type="ARBA" id="ARBA00022692"/>
    </source>
</evidence>
<keyword evidence="3" id="KW-1003">Cell membrane</keyword>
<accession>A0A1G6U348</accession>
<dbReference type="EMBL" id="FMZM01000007">
    <property type="protein sequence ID" value="SDD35017.1"/>
    <property type="molecule type" value="Genomic_DNA"/>
</dbReference>
<feature type="region of interest" description="Disordered" evidence="7">
    <location>
        <begin position="288"/>
        <end position="330"/>
    </location>
</feature>
<evidence type="ECO:0000256" key="3">
    <source>
        <dbReference type="ARBA" id="ARBA00022475"/>
    </source>
</evidence>
<dbReference type="PANTHER" id="PTHR30329">
    <property type="entry name" value="STATOR ELEMENT OF FLAGELLAR MOTOR COMPLEX"/>
    <property type="match status" value="1"/>
</dbReference>
<dbReference type="InterPro" id="IPR025713">
    <property type="entry name" value="MotB-like_N_dom"/>
</dbReference>
<dbReference type="InterPro" id="IPR050330">
    <property type="entry name" value="Bact_OuterMem_StrucFunc"/>
</dbReference>
<dbReference type="InterPro" id="IPR036737">
    <property type="entry name" value="OmpA-like_sf"/>
</dbReference>
<dbReference type="PROSITE" id="PS51123">
    <property type="entry name" value="OMPA_2"/>
    <property type="match status" value="1"/>
</dbReference>
<dbReference type="CDD" id="cd07185">
    <property type="entry name" value="OmpA_C-like"/>
    <property type="match status" value="1"/>
</dbReference>
<dbReference type="RefSeq" id="WP_090857377.1">
    <property type="nucleotide sequence ID" value="NZ_FMZM01000007.1"/>
</dbReference>
<name>A0A1G6U348_9ACTN</name>
<keyword evidence="4 8" id="KW-0812">Transmembrane</keyword>
<sequence>MSKRKKHEEHEEHENHERWLVSYADMVTVLMALFIVMYAMSTVDQAKFDALKSGLAEGFGQKSILSGHDSVLSEANAPMGGITPELATQELNDRESQAVQAALRTQNTMAAGRARADAEAEVDRLNGVYSRLQAALKKHGLQDDVQATYDDRGLVVSLVSRHVVFAADLATLTERGREIVDTLAPVLREIPDPLQIDGHTNQASGKPRYYPSDWDLASARAITVLRRLSEEQRIPGERLTAASYGHERPLIDPRKPGSQEINKRVDIVLVSGESASTRALLAEVAKEKQQLAAAAKASEAAETEPTTDTTDTPDEHDTTTDHETTAEGAH</sequence>
<dbReference type="InterPro" id="IPR006665">
    <property type="entry name" value="OmpA-like"/>
</dbReference>
<feature type="compositionally biased region" description="Basic and acidic residues" evidence="7">
    <location>
        <begin position="313"/>
        <end position="330"/>
    </location>
</feature>
<evidence type="ECO:0000313" key="10">
    <source>
        <dbReference type="Proteomes" id="UP000199034"/>
    </source>
</evidence>
<dbReference type="STRING" id="1045774.SAMN05421872_107269"/>
<evidence type="ECO:0000256" key="7">
    <source>
        <dbReference type="SAM" id="MobiDB-lite"/>
    </source>
</evidence>
<dbReference type="Pfam" id="PF00691">
    <property type="entry name" value="OmpA"/>
    <property type="match status" value="1"/>
</dbReference>
<dbReference type="GO" id="GO:0005886">
    <property type="term" value="C:plasma membrane"/>
    <property type="evidence" value="ECO:0007669"/>
    <property type="project" value="UniProtKB-SubCell"/>
</dbReference>
<organism evidence="9 10">
    <name type="scientific">Nocardioides lianchengensis</name>
    <dbReference type="NCBI Taxonomy" id="1045774"/>
    <lineage>
        <taxon>Bacteria</taxon>
        <taxon>Bacillati</taxon>
        <taxon>Actinomycetota</taxon>
        <taxon>Actinomycetes</taxon>
        <taxon>Propionibacteriales</taxon>
        <taxon>Nocardioidaceae</taxon>
        <taxon>Nocardioides</taxon>
    </lineage>
</organism>
<evidence type="ECO:0000256" key="6">
    <source>
        <dbReference type="ARBA" id="ARBA00023136"/>
    </source>
</evidence>
<protein>
    <submittedName>
        <fullName evidence="9">Chemotaxis protein MotB</fullName>
    </submittedName>
</protein>
<dbReference type="SUPFAM" id="SSF103088">
    <property type="entry name" value="OmpA-like"/>
    <property type="match status" value="1"/>
</dbReference>
<dbReference type="AlphaFoldDB" id="A0A1G6U348"/>
<feature type="transmembrane region" description="Helical" evidence="8">
    <location>
        <begin position="20"/>
        <end position="40"/>
    </location>
</feature>
<gene>
    <name evidence="9" type="ORF">SAMN05421872_107269</name>
</gene>
<proteinExistence type="inferred from homology"/>
<evidence type="ECO:0000256" key="2">
    <source>
        <dbReference type="ARBA" id="ARBA00008914"/>
    </source>
</evidence>
<feature type="compositionally biased region" description="Low complexity" evidence="7">
    <location>
        <begin position="292"/>
        <end position="310"/>
    </location>
</feature>
<keyword evidence="10" id="KW-1185">Reference proteome</keyword>
<keyword evidence="6 8" id="KW-0472">Membrane</keyword>
<dbReference type="Proteomes" id="UP000199034">
    <property type="component" value="Unassembled WGS sequence"/>
</dbReference>
<evidence type="ECO:0000256" key="1">
    <source>
        <dbReference type="ARBA" id="ARBA00004162"/>
    </source>
</evidence>
<keyword evidence="5 8" id="KW-1133">Transmembrane helix</keyword>
<reference evidence="10" key="1">
    <citation type="submission" date="2016-10" db="EMBL/GenBank/DDBJ databases">
        <authorList>
            <person name="Varghese N."/>
            <person name="Submissions S."/>
        </authorList>
    </citation>
    <scope>NUCLEOTIDE SEQUENCE [LARGE SCALE GENOMIC DNA]</scope>
    <source>
        <strain evidence="10">CGMCC 4.6858</strain>
    </source>
</reference>
<evidence type="ECO:0000256" key="8">
    <source>
        <dbReference type="SAM" id="Phobius"/>
    </source>
</evidence>
<evidence type="ECO:0000313" key="9">
    <source>
        <dbReference type="EMBL" id="SDD35017.1"/>
    </source>
</evidence>
<comment type="similarity">
    <text evidence="2">Belongs to the MotB family.</text>
</comment>
<dbReference type="PANTHER" id="PTHR30329:SF21">
    <property type="entry name" value="LIPOPROTEIN YIAD-RELATED"/>
    <property type="match status" value="1"/>
</dbReference>